<organism evidence="5">
    <name type="scientific">marine metagenome</name>
    <dbReference type="NCBI Taxonomy" id="408172"/>
    <lineage>
        <taxon>unclassified sequences</taxon>
        <taxon>metagenomes</taxon>
        <taxon>ecological metagenomes</taxon>
    </lineage>
</organism>
<evidence type="ECO:0000256" key="1">
    <source>
        <dbReference type="ARBA" id="ARBA00022490"/>
    </source>
</evidence>
<dbReference type="InterPro" id="IPR036847">
    <property type="entry name" value="RimP_C_sf"/>
</dbReference>
<dbReference type="GO" id="GO:0006412">
    <property type="term" value="P:translation"/>
    <property type="evidence" value="ECO:0007669"/>
    <property type="project" value="TreeGrafter"/>
</dbReference>
<sequence length="153" mass="17372">MAKDPVAQSVMDLIEPVLVAEGLELVDVEYKKEGPNWVLRIFIDKEEGITVDDCQKVSHLTGDLIDVEETIKTPFNLEVSSPGLDRSLKREQDFFKFKGKRIRLHSLSPIDDRRKFTGILADFKDQTIFMDLDGKPFKIPLSQVAKANLVIDI</sequence>
<dbReference type="SUPFAM" id="SSF74942">
    <property type="entry name" value="YhbC-like, C-terminal domain"/>
    <property type="match status" value="1"/>
</dbReference>
<dbReference type="InterPro" id="IPR028989">
    <property type="entry name" value="RimP_N"/>
</dbReference>
<dbReference type="AlphaFoldDB" id="A0A381ZE73"/>
<dbReference type="FunFam" id="3.30.300.70:FF:000001">
    <property type="entry name" value="Ribosome maturation factor RimP"/>
    <property type="match status" value="1"/>
</dbReference>
<reference evidence="5" key="1">
    <citation type="submission" date="2018-05" db="EMBL/GenBank/DDBJ databases">
        <authorList>
            <person name="Lanie J.A."/>
            <person name="Ng W.-L."/>
            <person name="Kazmierczak K.M."/>
            <person name="Andrzejewski T.M."/>
            <person name="Davidsen T.M."/>
            <person name="Wayne K.J."/>
            <person name="Tettelin H."/>
            <person name="Glass J.I."/>
            <person name="Rusch D."/>
            <person name="Podicherti R."/>
            <person name="Tsui H.-C.T."/>
            <person name="Winkler M.E."/>
        </authorList>
    </citation>
    <scope>NUCLEOTIDE SEQUENCE</scope>
</reference>
<feature type="domain" description="Ribosome maturation factor RimP N-terminal" evidence="3">
    <location>
        <begin position="13"/>
        <end position="85"/>
    </location>
</feature>
<dbReference type="Gene3D" id="3.30.300.70">
    <property type="entry name" value="RimP-like superfamily, N-terminal"/>
    <property type="match status" value="1"/>
</dbReference>
<dbReference type="EMBL" id="UINC01020966">
    <property type="protein sequence ID" value="SVA87520.1"/>
    <property type="molecule type" value="Genomic_DNA"/>
</dbReference>
<dbReference type="PANTHER" id="PTHR33867">
    <property type="entry name" value="RIBOSOME MATURATION FACTOR RIMP"/>
    <property type="match status" value="1"/>
</dbReference>
<dbReference type="GO" id="GO:0000028">
    <property type="term" value="P:ribosomal small subunit assembly"/>
    <property type="evidence" value="ECO:0007669"/>
    <property type="project" value="TreeGrafter"/>
</dbReference>
<dbReference type="CDD" id="cd01734">
    <property type="entry name" value="YlxS_C"/>
    <property type="match status" value="1"/>
</dbReference>
<evidence type="ECO:0000256" key="2">
    <source>
        <dbReference type="ARBA" id="ARBA00022517"/>
    </source>
</evidence>
<evidence type="ECO:0000259" key="3">
    <source>
        <dbReference type="Pfam" id="PF02576"/>
    </source>
</evidence>
<evidence type="ECO:0008006" key="6">
    <source>
        <dbReference type="Google" id="ProtNLM"/>
    </source>
</evidence>
<proteinExistence type="inferred from homology"/>
<dbReference type="InterPro" id="IPR028998">
    <property type="entry name" value="RimP_C"/>
</dbReference>
<keyword evidence="1" id="KW-0963">Cytoplasm</keyword>
<dbReference type="Gene3D" id="2.30.30.180">
    <property type="entry name" value="Ribosome maturation factor RimP, C-terminal domain"/>
    <property type="match status" value="1"/>
</dbReference>
<keyword evidence="2" id="KW-0690">Ribosome biogenesis</keyword>
<dbReference type="HAMAP" id="MF_01077">
    <property type="entry name" value="RimP"/>
    <property type="match status" value="1"/>
</dbReference>
<dbReference type="Pfam" id="PF17384">
    <property type="entry name" value="DUF150_C"/>
    <property type="match status" value="1"/>
</dbReference>
<dbReference type="GO" id="GO:0005829">
    <property type="term" value="C:cytosol"/>
    <property type="evidence" value="ECO:0007669"/>
    <property type="project" value="TreeGrafter"/>
</dbReference>
<protein>
    <recommendedName>
        <fullName evidence="6">Ribosome maturation factor RimP N-terminal domain-containing protein</fullName>
    </recommendedName>
</protein>
<gene>
    <name evidence="5" type="ORF">METZ01_LOCUS140374</name>
</gene>
<evidence type="ECO:0000259" key="4">
    <source>
        <dbReference type="Pfam" id="PF17384"/>
    </source>
</evidence>
<dbReference type="PANTHER" id="PTHR33867:SF1">
    <property type="entry name" value="RIBOSOME MATURATION FACTOR RIMP"/>
    <property type="match status" value="1"/>
</dbReference>
<evidence type="ECO:0000313" key="5">
    <source>
        <dbReference type="EMBL" id="SVA87520.1"/>
    </source>
</evidence>
<accession>A0A381ZE73</accession>
<name>A0A381ZE73_9ZZZZ</name>
<dbReference type="Pfam" id="PF02576">
    <property type="entry name" value="RimP_N"/>
    <property type="match status" value="1"/>
</dbReference>
<dbReference type="InterPro" id="IPR003728">
    <property type="entry name" value="Ribosome_maturation_RimP"/>
</dbReference>
<dbReference type="InterPro" id="IPR035956">
    <property type="entry name" value="RimP_N_sf"/>
</dbReference>
<dbReference type="SUPFAM" id="SSF75420">
    <property type="entry name" value="YhbC-like, N-terminal domain"/>
    <property type="match status" value="1"/>
</dbReference>
<feature type="domain" description="Ribosome maturation factor RimP C-terminal" evidence="4">
    <location>
        <begin position="88"/>
        <end position="152"/>
    </location>
</feature>